<dbReference type="Gene3D" id="3.40.50.11260">
    <property type="match status" value="1"/>
</dbReference>
<feature type="binding site" evidence="11">
    <location>
        <begin position="121"/>
        <end position="126"/>
    </location>
    <ligand>
        <name>ATP</name>
        <dbReference type="ChEBI" id="CHEBI:30616"/>
    </ligand>
</feature>
<dbReference type="AlphaFoldDB" id="A0A494XBJ8"/>
<dbReference type="SMART" id="SM00387">
    <property type="entry name" value="HATPase_c"/>
    <property type="match status" value="1"/>
</dbReference>
<dbReference type="FunFam" id="3.30.230.80:FF:000002">
    <property type="entry name" value="Molecular chaperone HtpG"/>
    <property type="match status" value="1"/>
</dbReference>
<evidence type="ECO:0000313" key="14">
    <source>
        <dbReference type="Proteomes" id="UP000280434"/>
    </source>
</evidence>
<dbReference type="SUPFAM" id="SSF110942">
    <property type="entry name" value="HSP90 C-terminal domain"/>
    <property type="match status" value="1"/>
</dbReference>
<dbReference type="SUPFAM" id="SSF54211">
    <property type="entry name" value="Ribosomal protein S5 domain 2-like"/>
    <property type="match status" value="1"/>
</dbReference>
<feature type="binding site" evidence="11">
    <location>
        <position position="84"/>
    </location>
    <ligand>
        <name>ATP</name>
        <dbReference type="ChEBI" id="CHEBI:30616"/>
    </ligand>
</feature>
<feature type="binding site" evidence="11">
    <location>
        <position position="173"/>
    </location>
    <ligand>
        <name>ATP</name>
        <dbReference type="ChEBI" id="CHEBI:30616"/>
    </ligand>
</feature>
<dbReference type="HAMAP" id="MF_00505">
    <property type="entry name" value="HSP90"/>
    <property type="match status" value="1"/>
</dbReference>
<dbReference type="InterPro" id="IPR001404">
    <property type="entry name" value="Hsp90_fam"/>
</dbReference>
<evidence type="ECO:0000256" key="4">
    <source>
        <dbReference type="ARBA" id="ARBA00022741"/>
    </source>
</evidence>
<dbReference type="InterPro" id="IPR020575">
    <property type="entry name" value="Hsp90_N"/>
</dbReference>
<evidence type="ECO:0000256" key="6">
    <source>
        <dbReference type="ARBA" id="ARBA00023016"/>
    </source>
</evidence>
<dbReference type="GO" id="GO:0140662">
    <property type="term" value="F:ATP-dependent protein folding chaperone"/>
    <property type="evidence" value="ECO:0007669"/>
    <property type="project" value="InterPro"/>
</dbReference>
<evidence type="ECO:0000256" key="7">
    <source>
        <dbReference type="ARBA" id="ARBA00023186"/>
    </source>
</evidence>
<dbReference type="InterPro" id="IPR037196">
    <property type="entry name" value="HSP90_C"/>
</dbReference>
<dbReference type="PROSITE" id="PS00298">
    <property type="entry name" value="HSP90"/>
    <property type="match status" value="1"/>
</dbReference>
<dbReference type="PIRSF" id="PIRSF002583">
    <property type="entry name" value="Hsp90"/>
    <property type="match status" value="1"/>
</dbReference>
<evidence type="ECO:0000256" key="2">
    <source>
        <dbReference type="ARBA" id="ARBA00008239"/>
    </source>
</evidence>
<keyword evidence="14" id="KW-1185">Reference proteome</keyword>
<dbReference type="GO" id="GO:0016887">
    <property type="term" value="F:ATP hydrolysis activity"/>
    <property type="evidence" value="ECO:0007669"/>
    <property type="project" value="InterPro"/>
</dbReference>
<dbReference type="InterPro" id="IPR003594">
    <property type="entry name" value="HATPase_dom"/>
</dbReference>
<dbReference type="GO" id="GO:0005524">
    <property type="term" value="F:ATP binding"/>
    <property type="evidence" value="ECO:0007669"/>
    <property type="project" value="UniProtKB-UniRule"/>
</dbReference>
<dbReference type="InterPro" id="IPR019805">
    <property type="entry name" value="Heat_shock_protein_90_CS"/>
</dbReference>
<dbReference type="GO" id="GO:0005737">
    <property type="term" value="C:cytoplasm"/>
    <property type="evidence" value="ECO:0007669"/>
    <property type="project" value="UniProtKB-SubCell"/>
</dbReference>
<dbReference type="Proteomes" id="UP000280434">
    <property type="component" value="Unassembled WGS sequence"/>
</dbReference>
<feature type="region of interest" description="A; substrate-binding" evidence="10">
    <location>
        <begin position="1"/>
        <end position="339"/>
    </location>
</feature>
<comment type="caution">
    <text evidence="13">The sequence shown here is derived from an EMBL/GenBank/DDBJ whole genome shotgun (WGS) entry which is preliminary data.</text>
</comment>
<dbReference type="PRINTS" id="PR00775">
    <property type="entry name" value="HEATSHOCK90"/>
</dbReference>
<evidence type="ECO:0000256" key="8">
    <source>
        <dbReference type="ARBA" id="ARBA00058590"/>
    </source>
</evidence>
<evidence type="ECO:0000313" key="13">
    <source>
        <dbReference type="EMBL" id="RKP44913.1"/>
    </source>
</evidence>
<dbReference type="EMBL" id="RBZV01000011">
    <property type="protein sequence ID" value="RKP44913.1"/>
    <property type="molecule type" value="Genomic_DNA"/>
</dbReference>
<dbReference type="FunFam" id="3.30.565.10:FF:000009">
    <property type="entry name" value="Molecular chaperone HtpG"/>
    <property type="match status" value="1"/>
</dbReference>
<evidence type="ECO:0000256" key="3">
    <source>
        <dbReference type="ARBA" id="ARBA00022490"/>
    </source>
</evidence>
<dbReference type="Pfam" id="PF00183">
    <property type="entry name" value="HSP90"/>
    <property type="match status" value="1"/>
</dbReference>
<feature type="region of interest" description="C" evidence="10">
    <location>
        <begin position="560"/>
        <end position="630"/>
    </location>
</feature>
<reference evidence="13 14" key="1">
    <citation type="submission" date="2018-10" db="EMBL/GenBank/DDBJ databases">
        <title>Paraburkholderia sp. 7MK8-2, isolated from soil.</title>
        <authorList>
            <person name="Gao Z.-H."/>
            <person name="Qiu L.-H."/>
        </authorList>
    </citation>
    <scope>NUCLEOTIDE SEQUENCE [LARGE SCALE GENOMIC DNA]</scope>
    <source>
        <strain evidence="13 14">7MK8-2</strain>
    </source>
</reference>
<keyword evidence="4 10" id="KW-0547">Nucleotide-binding</keyword>
<dbReference type="OrthoDB" id="9802640at2"/>
<dbReference type="SUPFAM" id="SSF55874">
    <property type="entry name" value="ATPase domain of HSP90 chaperone/DNA topoisomerase II/histidine kinase"/>
    <property type="match status" value="1"/>
</dbReference>
<keyword evidence="7 10" id="KW-0143">Chaperone</keyword>
<proteinExistence type="inferred from homology"/>
<dbReference type="CDD" id="cd16927">
    <property type="entry name" value="HATPase_Hsp90-like"/>
    <property type="match status" value="1"/>
</dbReference>
<protein>
    <recommendedName>
        <fullName evidence="9 10">Chaperone protein HtpG</fullName>
    </recommendedName>
    <alternativeName>
        <fullName evidence="10">Heat shock protein HtpG</fullName>
    </alternativeName>
    <alternativeName>
        <fullName evidence="10">High temperature protein G</fullName>
    </alternativeName>
</protein>
<comment type="subunit">
    <text evidence="10">Homodimer.</text>
</comment>
<comment type="function">
    <text evidence="8 10">Molecular chaperone. Has ATPase activity.</text>
</comment>
<evidence type="ECO:0000256" key="10">
    <source>
        <dbReference type="HAMAP-Rule" id="MF_00505"/>
    </source>
</evidence>
<feature type="binding site" evidence="11">
    <location>
        <position position="37"/>
    </location>
    <ligand>
        <name>ATP</name>
        <dbReference type="ChEBI" id="CHEBI:30616"/>
    </ligand>
</feature>
<feature type="binding site" evidence="11">
    <location>
        <position position="33"/>
    </location>
    <ligand>
        <name>ATP</name>
        <dbReference type="ChEBI" id="CHEBI:30616"/>
    </ligand>
</feature>
<feature type="binding site" evidence="11">
    <location>
        <position position="79"/>
    </location>
    <ligand>
        <name>ATP</name>
        <dbReference type="ChEBI" id="CHEBI:30616"/>
    </ligand>
</feature>
<comment type="similarity">
    <text evidence="2 10">Belongs to the heat shock protein 90 family.</text>
</comment>
<dbReference type="InterPro" id="IPR020568">
    <property type="entry name" value="Ribosomal_Su5_D2-typ_SF"/>
</dbReference>
<dbReference type="Gene3D" id="3.30.565.10">
    <property type="entry name" value="Histidine kinase-like ATPase, C-terminal domain"/>
    <property type="match status" value="1"/>
</dbReference>
<dbReference type="Pfam" id="PF13589">
    <property type="entry name" value="HATPase_c_3"/>
    <property type="match status" value="1"/>
</dbReference>
<dbReference type="NCBIfam" id="NF003555">
    <property type="entry name" value="PRK05218.1"/>
    <property type="match status" value="1"/>
</dbReference>
<evidence type="ECO:0000256" key="5">
    <source>
        <dbReference type="ARBA" id="ARBA00022840"/>
    </source>
</evidence>
<comment type="subcellular location">
    <subcellularLocation>
        <location evidence="1 10">Cytoplasm</location>
    </subcellularLocation>
</comment>
<gene>
    <name evidence="10 13" type="primary">htpG</name>
    <name evidence="13" type="ORF">D7S89_21445</name>
</gene>
<dbReference type="PANTHER" id="PTHR11528">
    <property type="entry name" value="HEAT SHOCK PROTEIN 90 FAMILY MEMBER"/>
    <property type="match status" value="1"/>
</dbReference>
<dbReference type="GO" id="GO:0051082">
    <property type="term" value="F:unfolded protein binding"/>
    <property type="evidence" value="ECO:0007669"/>
    <property type="project" value="UniProtKB-UniRule"/>
</dbReference>
<feature type="binding site" evidence="11">
    <location>
        <position position="339"/>
    </location>
    <ligand>
        <name>ATP</name>
        <dbReference type="ChEBI" id="CHEBI:30616"/>
    </ligand>
</feature>
<accession>A0A494XBJ8</accession>
<evidence type="ECO:0000256" key="1">
    <source>
        <dbReference type="ARBA" id="ARBA00004496"/>
    </source>
</evidence>
<feature type="domain" description="Histidine kinase/HSP90-like ATPase" evidence="12">
    <location>
        <begin position="26"/>
        <end position="183"/>
    </location>
</feature>
<evidence type="ECO:0000256" key="9">
    <source>
        <dbReference type="ARBA" id="ARBA00070675"/>
    </source>
</evidence>
<keyword evidence="3 10" id="KW-0963">Cytoplasm</keyword>
<name>A0A494XBJ8_9BURK</name>
<dbReference type="InterPro" id="IPR036890">
    <property type="entry name" value="HATPase_C_sf"/>
</dbReference>
<keyword evidence="6 10" id="KW-0346">Stress response</keyword>
<sequence length="630" mass="71358">MAQQTMSFQAEVKQLLQLMIHSLYSNKEIFLRELISNASDAADKLRFEAIEKSELFESDPDLRIRVSFDKDARTVTIDDNGIGMSRDEAISHLGTIARSGTKEFFGKLSGDQQKDAALIGQFGVGFYSGFIVADRITVESRRAGLPAAEGVRWVSAGEGDFSVEQIERAQRGTTITLHLREGEDELLSAYRIKSIIRKYSDHVALPILMKHEEWDAEKGEMVEKDEDETVNQASALWTRSKSEIDDEQYKQFYQHLAHDHQDPLAWTHNRVEGRSEYTQLLYVPSHAPFDMWNRDRQGGLKLYVKRVFIMDDAEQLLPQYLRFIKGVVDSSDLPLNVSREILQESRDVKAIREGVTKRVLSMLEDLANAETDEGKAKYATFWNEFGQVLKEGLGEDFGNRERIAKLLRFATTHTDSPEQNVSLADYVARMKPEQTKIYYVSADTWQAAKNSPHLEVFRKKGIEVLLLTDRVDEWALSYFTEFDGKPLASVARGDLDLNAFNDEEKKAHEEIGETLKPLVEKMKEALKDKAKDVRLTFRLTDSPSCLVSDEGDMSGNLQRMLKAAGQQAPEFKPILEVNPEHALVKALAPERGDFGDWCHLLFDQALLAEGGALDDPATFVKRTNALLLAR</sequence>
<dbReference type="Gene3D" id="1.20.120.790">
    <property type="entry name" value="Heat shock protein 90, C-terminal domain"/>
    <property type="match status" value="1"/>
</dbReference>
<feature type="binding site" evidence="11">
    <location>
        <begin position="99"/>
        <end position="100"/>
    </location>
    <ligand>
        <name>ATP</name>
        <dbReference type="ChEBI" id="CHEBI:30616"/>
    </ligand>
</feature>
<dbReference type="RefSeq" id="WP_121280867.1">
    <property type="nucleotide sequence ID" value="NZ_RBZV01000011.1"/>
</dbReference>
<dbReference type="Gene3D" id="3.30.230.80">
    <property type="match status" value="1"/>
</dbReference>
<evidence type="ECO:0000256" key="11">
    <source>
        <dbReference type="PIRSR" id="PIRSR002583-1"/>
    </source>
</evidence>
<evidence type="ECO:0000259" key="12">
    <source>
        <dbReference type="SMART" id="SM00387"/>
    </source>
</evidence>
<keyword evidence="5 10" id="KW-0067">ATP-binding</keyword>
<organism evidence="13 14">
    <name type="scientific">Trinickia fusca</name>
    <dbReference type="NCBI Taxonomy" id="2419777"/>
    <lineage>
        <taxon>Bacteria</taxon>
        <taxon>Pseudomonadati</taxon>
        <taxon>Pseudomonadota</taxon>
        <taxon>Betaproteobacteria</taxon>
        <taxon>Burkholderiales</taxon>
        <taxon>Burkholderiaceae</taxon>
        <taxon>Trinickia</taxon>
    </lineage>
</organism>
<comment type="caution">
    <text evidence="10">Lacks conserved residue(s) required for the propagation of feature annotation.</text>
</comment>